<protein>
    <submittedName>
        <fullName evidence="2">PRC-barrel domain protein</fullName>
    </submittedName>
</protein>
<sequence length="94" mass="9978">MDEPVTTADVIGAPVFGAEGERLGQIDELIFELVNYRITAAVIGHGGFMGLGESHDPLPWELLRWDGALGGYVTGVPIEEDGDEEMAPGPMAPI</sequence>
<dbReference type="AlphaFoldDB" id="A0A0D0QDE4"/>
<dbReference type="eggNOG" id="COG1873">
    <property type="taxonomic scope" value="Bacteria"/>
</dbReference>
<dbReference type="InterPro" id="IPR027275">
    <property type="entry name" value="PRC-brl_dom"/>
</dbReference>
<feature type="domain" description="PRC-barrel" evidence="1">
    <location>
        <begin position="8"/>
        <end position="61"/>
    </location>
</feature>
<proteinExistence type="predicted"/>
<name>A0A0D0QDE4_9RHOB</name>
<dbReference type="Gene3D" id="2.30.30.240">
    <property type="entry name" value="PRC-barrel domain"/>
    <property type="match status" value="1"/>
</dbReference>
<dbReference type="InterPro" id="IPR011033">
    <property type="entry name" value="PRC_barrel-like_sf"/>
</dbReference>
<organism evidence="2 3">
    <name type="scientific">Wenxinia marina DSM 24838</name>
    <dbReference type="NCBI Taxonomy" id="1123501"/>
    <lineage>
        <taxon>Bacteria</taxon>
        <taxon>Pseudomonadati</taxon>
        <taxon>Pseudomonadota</taxon>
        <taxon>Alphaproteobacteria</taxon>
        <taxon>Rhodobacterales</taxon>
        <taxon>Roseobacteraceae</taxon>
        <taxon>Wenxinia</taxon>
    </lineage>
</organism>
<dbReference type="Pfam" id="PF05239">
    <property type="entry name" value="PRC"/>
    <property type="match status" value="1"/>
</dbReference>
<reference evidence="2 3" key="1">
    <citation type="submission" date="2013-01" db="EMBL/GenBank/DDBJ databases">
        <authorList>
            <person name="Fiebig A."/>
            <person name="Goeker M."/>
            <person name="Klenk H.-P.P."/>
        </authorList>
    </citation>
    <scope>NUCLEOTIDE SEQUENCE [LARGE SCALE GENOMIC DNA]</scope>
    <source>
        <strain evidence="2 3">DSM 24838</strain>
    </source>
</reference>
<dbReference type="EMBL" id="AONG01000005">
    <property type="protein sequence ID" value="KIQ70347.1"/>
    <property type="molecule type" value="Genomic_DNA"/>
</dbReference>
<dbReference type="STRING" id="1123501.Wenmar_00723"/>
<keyword evidence="3" id="KW-1185">Reference proteome</keyword>
<evidence type="ECO:0000313" key="3">
    <source>
        <dbReference type="Proteomes" id="UP000035100"/>
    </source>
</evidence>
<dbReference type="PANTHER" id="PTHR36505:SF1">
    <property type="entry name" value="BLR1072 PROTEIN"/>
    <property type="match status" value="1"/>
</dbReference>
<dbReference type="RefSeq" id="WP_018304092.1">
    <property type="nucleotide sequence ID" value="NZ_KB902312.1"/>
</dbReference>
<dbReference type="Proteomes" id="UP000035100">
    <property type="component" value="Unassembled WGS sequence"/>
</dbReference>
<evidence type="ECO:0000313" key="2">
    <source>
        <dbReference type="EMBL" id="KIQ70347.1"/>
    </source>
</evidence>
<comment type="caution">
    <text evidence="2">The sequence shown here is derived from an EMBL/GenBank/DDBJ whole genome shotgun (WGS) entry which is preliminary data.</text>
</comment>
<gene>
    <name evidence="2" type="ORF">Wenmar_00723</name>
</gene>
<accession>A0A0D0QDE4</accession>
<dbReference type="PANTHER" id="PTHR36505">
    <property type="entry name" value="BLR1072 PROTEIN"/>
    <property type="match status" value="1"/>
</dbReference>
<dbReference type="SUPFAM" id="SSF50346">
    <property type="entry name" value="PRC-barrel domain"/>
    <property type="match status" value="1"/>
</dbReference>
<evidence type="ECO:0000259" key="1">
    <source>
        <dbReference type="Pfam" id="PF05239"/>
    </source>
</evidence>